<dbReference type="Proteomes" id="UP000005561">
    <property type="component" value="Unassembled WGS sequence"/>
</dbReference>
<dbReference type="InterPro" id="IPR036388">
    <property type="entry name" value="WH-like_DNA-bd_sf"/>
</dbReference>
<sequence>MQILKNAGIVKTRKEGTYVYYYLAPEGSEIQKVIDLFCDIRRIMENAPDRSEE</sequence>
<evidence type="ECO:0000313" key="3">
    <source>
        <dbReference type="Proteomes" id="UP000005561"/>
    </source>
</evidence>
<feature type="domain" description="HTH arsR-type" evidence="1">
    <location>
        <begin position="1"/>
        <end position="53"/>
    </location>
</feature>
<dbReference type="PROSITE" id="PS50987">
    <property type="entry name" value="HTH_ARSR_2"/>
    <property type="match status" value="1"/>
</dbReference>
<evidence type="ECO:0000259" key="1">
    <source>
        <dbReference type="PROSITE" id="PS50987"/>
    </source>
</evidence>
<dbReference type="Gene3D" id="1.10.10.10">
    <property type="entry name" value="Winged helix-like DNA-binding domain superfamily/Winged helix DNA-binding domain"/>
    <property type="match status" value="1"/>
</dbReference>
<dbReference type="GO" id="GO:0003700">
    <property type="term" value="F:DNA-binding transcription factor activity"/>
    <property type="evidence" value="ECO:0007669"/>
    <property type="project" value="InterPro"/>
</dbReference>
<gene>
    <name evidence="2" type="ORF">BRYFOR_06031</name>
</gene>
<organism evidence="2 3">
    <name type="scientific">Marvinbryantia formatexigens DSM 14469</name>
    <dbReference type="NCBI Taxonomy" id="478749"/>
    <lineage>
        <taxon>Bacteria</taxon>
        <taxon>Bacillati</taxon>
        <taxon>Bacillota</taxon>
        <taxon>Clostridia</taxon>
        <taxon>Lachnospirales</taxon>
        <taxon>Lachnospiraceae</taxon>
        <taxon>Marvinbryantia</taxon>
    </lineage>
</organism>
<comment type="caution">
    <text evidence="2">The sequence shown here is derived from an EMBL/GenBank/DDBJ whole genome shotgun (WGS) entry which is preliminary data.</text>
</comment>
<accession>C6LBN6</accession>
<reference evidence="2" key="1">
    <citation type="submission" date="2009-07" db="EMBL/GenBank/DDBJ databases">
        <authorList>
            <person name="Weinstock G."/>
            <person name="Sodergren E."/>
            <person name="Clifton S."/>
            <person name="Fulton L."/>
            <person name="Fulton B."/>
            <person name="Courtney L."/>
            <person name="Fronick C."/>
            <person name="Harrison M."/>
            <person name="Strong C."/>
            <person name="Farmer C."/>
            <person name="Delahaunty K."/>
            <person name="Markovic C."/>
            <person name="Hall O."/>
            <person name="Minx P."/>
            <person name="Tomlinson C."/>
            <person name="Mitreva M."/>
            <person name="Nelson J."/>
            <person name="Hou S."/>
            <person name="Wollam A."/>
            <person name="Pepin K.H."/>
            <person name="Johnson M."/>
            <person name="Bhonagiri V."/>
            <person name="Nash W.E."/>
            <person name="Warren W."/>
            <person name="Chinwalla A."/>
            <person name="Mardis E.R."/>
            <person name="Wilson R.K."/>
        </authorList>
    </citation>
    <scope>NUCLEOTIDE SEQUENCE [LARGE SCALE GENOMIC DNA]</scope>
    <source>
        <strain evidence="2">DSM 14469</strain>
    </source>
</reference>
<proteinExistence type="predicted"/>
<dbReference type="AlphaFoldDB" id="C6LBN6"/>
<dbReference type="InterPro" id="IPR036390">
    <property type="entry name" value="WH_DNA-bd_sf"/>
</dbReference>
<dbReference type="EMBL" id="ACCL02000004">
    <property type="protein sequence ID" value="EET61839.1"/>
    <property type="molecule type" value="Genomic_DNA"/>
</dbReference>
<evidence type="ECO:0000313" key="2">
    <source>
        <dbReference type="EMBL" id="EET61839.1"/>
    </source>
</evidence>
<name>C6LBN6_9FIRM</name>
<dbReference type="SUPFAM" id="SSF46785">
    <property type="entry name" value="Winged helix' DNA-binding domain"/>
    <property type="match status" value="1"/>
</dbReference>
<protein>
    <recommendedName>
        <fullName evidence="1">HTH arsR-type domain-containing protein</fullName>
    </recommendedName>
</protein>
<keyword evidence="3" id="KW-1185">Reference proteome</keyword>
<dbReference type="InterPro" id="IPR001845">
    <property type="entry name" value="HTH_ArsR_DNA-bd_dom"/>
</dbReference>